<gene>
    <name evidence="2" type="ORF">LTR24_001083</name>
</gene>
<name>A0ABR0KN84_9EURO</name>
<organism evidence="2 3">
    <name type="scientific">Lithohypha guttulata</name>
    <dbReference type="NCBI Taxonomy" id="1690604"/>
    <lineage>
        <taxon>Eukaryota</taxon>
        <taxon>Fungi</taxon>
        <taxon>Dikarya</taxon>
        <taxon>Ascomycota</taxon>
        <taxon>Pezizomycotina</taxon>
        <taxon>Eurotiomycetes</taxon>
        <taxon>Chaetothyriomycetidae</taxon>
        <taxon>Chaetothyriales</taxon>
        <taxon>Trichomeriaceae</taxon>
        <taxon>Lithohypha</taxon>
    </lineage>
</organism>
<evidence type="ECO:0008006" key="4">
    <source>
        <dbReference type="Google" id="ProtNLM"/>
    </source>
</evidence>
<comment type="caution">
    <text evidence="2">The sequence shown here is derived from an EMBL/GenBank/DDBJ whole genome shotgun (WGS) entry which is preliminary data.</text>
</comment>
<reference evidence="2 3" key="1">
    <citation type="submission" date="2023-08" db="EMBL/GenBank/DDBJ databases">
        <title>Black Yeasts Isolated from many extreme environments.</title>
        <authorList>
            <person name="Coleine C."/>
            <person name="Stajich J.E."/>
            <person name="Selbmann L."/>
        </authorList>
    </citation>
    <scope>NUCLEOTIDE SEQUENCE [LARGE SCALE GENOMIC DNA]</scope>
    <source>
        <strain evidence="2 3">CCFEE 5885</strain>
    </source>
</reference>
<feature type="compositionally biased region" description="Polar residues" evidence="1">
    <location>
        <begin position="1"/>
        <end position="10"/>
    </location>
</feature>
<dbReference type="EMBL" id="JAVRRG010000007">
    <property type="protein sequence ID" value="KAK5100288.1"/>
    <property type="molecule type" value="Genomic_DNA"/>
</dbReference>
<feature type="region of interest" description="Disordered" evidence="1">
    <location>
        <begin position="1"/>
        <end position="40"/>
    </location>
</feature>
<dbReference type="Gene3D" id="2.60.120.10">
    <property type="entry name" value="Jelly Rolls"/>
    <property type="match status" value="1"/>
</dbReference>
<dbReference type="InterPro" id="IPR014710">
    <property type="entry name" value="RmlC-like_jellyroll"/>
</dbReference>
<evidence type="ECO:0000256" key="1">
    <source>
        <dbReference type="SAM" id="MobiDB-lite"/>
    </source>
</evidence>
<proteinExistence type="predicted"/>
<protein>
    <recommendedName>
        <fullName evidence="4">Cupin 2 conserved barrel domain-containing protein</fullName>
    </recommendedName>
</protein>
<evidence type="ECO:0000313" key="3">
    <source>
        <dbReference type="Proteomes" id="UP001345013"/>
    </source>
</evidence>
<sequence length="221" mass="24993">MATKTNTASRSEFIRTDSSDPDSKAIFKFDADPSRPGMTQITLPERSTWTPGLHWHEQHVEHFKVVKGRVLISLDGVVKLVTPDDGPQRVERSVIHEFMRADHSKVASEKDSGDVITEEWTDPDDGVKHVFFRNIFSTLEDAGKYWKSWTSLQALYVAAHSDDWVQVVPGRLSWAATHVMYAAVRGVGGMLGLKPWQEEYTPKELRSVAKSLEGRKRSKTE</sequence>
<feature type="compositionally biased region" description="Basic and acidic residues" evidence="1">
    <location>
        <begin position="12"/>
        <end position="33"/>
    </location>
</feature>
<dbReference type="InterPro" id="IPR011051">
    <property type="entry name" value="RmlC_Cupin_sf"/>
</dbReference>
<evidence type="ECO:0000313" key="2">
    <source>
        <dbReference type="EMBL" id="KAK5100288.1"/>
    </source>
</evidence>
<dbReference type="SUPFAM" id="SSF51182">
    <property type="entry name" value="RmlC-like cupins"/>
    <property type="match status" value="1"/>
</dbReference>
<keyword evidence="3" id="KW-1185">Reference proteome</keyword>
<accession>A0ABR0KN84</accession>
<dbReference type="Proteomes" id="UP001345013">
    <property type="component" value="Unassembled WGS sequence"/>
</dbReference>